<feature type="transmembrane region" description="Helical" evidence="12">
    <location>
        <begin position="408"/>
        <end position="429"/>
    </location>
</feature>
<evidence type="ECO:0000256" key="5">
    <source>
        <dbReference type="ARBA" id="ARBA00022692"/>
    </source>
</evidence>
<feature type="transmembrane region" description="Helical" evidence="12">
    <location>
        <begin position="436"/>
        <end position="458"/>
    </location>
</feature>
<reference evidence="13" key="1">
    <citation type="submission" date="2022-12" db="EMBL/GenBank/DDBJ databases">
        <authorList>
            <person name="Krivoruchko A.V."/>
            <person name="Elkin A."/>
        </authorList>
    </citation>
    <scope>NUCLEOTIDE SEQUENCE</scope>
    <source>
        <strain evidence="13">IEGM 1391</strain>
    </source>
</reference>
<evidence type="ECO:0000256" key="7">
    <source>
        <dbReference type="ARBA" id="ARBA00022989"/>
    </source>
</evidence>
<feature type="transmembrane region" description="Helical" evidence="12">
    <location>
        <begin position="151"/>
        <end position="172"/>
    </location>
</feature>
<dbReference type="RefSeq" id="WP_269608211.1">
    <property type="nucleotide sequence ID" value="NZ_JAPWIJ010000014.1"/>
</dbReference>
<dbReference type="PROSITE" id="PS00457">
    <property type="entry name" value="NA_SOLUT_SYMP_2"/>
    <property type="match status" value="1"/>
</dbReference>
<name>A0ABT4MLR3_9NOCA</name>
<evidence type="ECO:0000256" key="9">
    <source>
        <dbReference type="ARBA" id="ARBA00023065"/>
    </source>
</evidence>
<feature type="transmembrane region" description="Helical" evidence="12">
    <location>
        <begin position="6"/>
        <end position="26"/>
    </location>
</feature>
<dbReference type="Pfam" id="PF00474">
    <property type="entry name" value="SSF"/>
    <property type="match status" value="1"/>
</dbReference>
<evidence type="ECO:0000256" key="11">
    <source>
        <dbReference type="RuleBase" id="RU362091"/>
    </source>
</evidence>
<dbReference type="InterPro" id="IPR038377">
    <property type="entry name" value="Na/Glc_symporter_sf"/>
</dbReference>
<comment type="subcellular location">
    <subcellularLocation>
        <location evidence="1">Cell membrane</location>
        <topology evidence="1">Multi-pass membrane protein</topology>
    </subcellularLocation>
</comment>
<dbReference type="PROSITE" id="PS50283">
    <property type="entry name" value="NA_SOLUT_SYMP_3"/>
    <property type="match status" value="1"/>
</dbReference>
<dbReference type="EMBL" id="JAPWIJ010000014">
    <property type="protein sequence ID" value="MCZ4521748.1"/>
    <property type="molecule type" value="Genomic_DNA"/>
</dbReference>
<feature type="transmembrane region" description="Helical" evidence="12">
    <location>
        <begin position="184"/>
        <end position="204"/>
    </location>
</feature>
<keyword evidence="9" id="KW-0406">Ion transport</keyword>
<dbReference type="InterPro" id="IPR018212">
    <property type="entry name" value="Na/solute_symporter_CS"/>
</dbReference>
<dbReference type="PANTHER" id="PTHR48086">
    <property type="entry name" value="SODIUM/PROLINE SYMPORTER-RELATED"/>
    <property type="match status" value="1"/>
</dbReference>
<dbReference type="CDD" id="cd11480">
    <property type="entry name" value="SLC5sbd_u4"/>
    <property type="match status" value="1"/>
</dbReference>
<evidence type="ECO:0000313" key="14">
    <source>
        <dbReference type="Proteomes" id="UP001081071"/>
    </source>
</evidence>
<evidence type="ECO:0000256" key="1">
    <source>
        <dbReference type="ARBA" id="ARBA00004651"/>
    </source>
</evidence>
<keyword evidence="5 12" id="KW-0812">Transmembrane</keyword>
<feature type="transmembrane region" description="Helical" evidence="12">
    <location>
        <begin position="235"/>
        <end position="257"/>
    </location>
</feature>
<keyword evidence="7 12" id="KW-1133">Transmembrane helix</keyword>
<comment type="caution">
    <text evidence="13">The sequence shown here is derived from an EMBL/GenBank/DDBJ whole genome shotgun (WGS) entry which is preliminary data.</text>
</comment>
<feature type="transmembrane region" description="Helical" evidence="12">
    <location>
        <begin position="269"/>
        <end position="294"/>
    </location>
</feature>
<dbReference type="Proteomes" id="UP001081071">
    <property type="component" value="Unassembled WGS sequence"/>
</dbReference>
<gene>
    <name evidence="13" type="ORF">O4220_24785</name>
</gene>
<evidence type="ECO:0000256" key="8">
    <source>
        <dbReference type="ARBA" id="ARBA00023053"/>
    </source>
</evidence>
<protein>
    <submittedName>
        <fullName evidence="13">Cation acetate symporter</fullName>
    </submittedName>
</protein>
<dbReference type="InterPro" id="IPR001734">
    <property type="entry name" value="Na/solute_symporter"/>
</dbReference>
<keyword evidence="4" id="KW-1003">Cell membrane</keyword>
<evidence type="ECO:0000256" key="4">
    <source>
        <dbReference type="ARBA" id="ARBA00022475"/>
    </source>
</evidence>
<comment type="similarity">
    <text evidence="2 11">Belongs to the sodium:solute symporter (SSF) (TC 2.A.21) family.</text>
</comment>
<keyword evidence="6" id="KW-0769">Symport</keyword>
<feature type="transmembrane region" description="Helical" evidence="12">
    <location>
        <begin position="76"/>
        <end position="94"/>
    </location>
</feature>
<evidence type="ECO:0000256" key="10">
    <source>
        <dbReference type="ARBA" id="ARBA00023136"/>
    </source>
</evidence>
<evidence type="ECO:0000256" key="3">
    <source>
        <dbReference type="ARBA" id="ARBA00022448"/>
    </source>
</evidence>
<keyword evidence="10 12" id="KW-0472">Membrane</keyword>
<organism evidence="13 14">
    <name type="scientific">Rhodococcus ruber</name>
    <dbReference type="NCBI Taxonomy" id="1830"/>
    <lineage>
        <taxon>Bacteria</taxon>
        <taxon>Bacillati</taxon>
        <taxon>Actinomycetota</taxon>
        <taxon>Actinomycetes</taxon>
        <taxon>Mycobacteriales</taxon>
        <taxon>Nocardiaceae</taxon>
        <taxon>Rhodococcus</taxon>
    </lineage>
</organism>
<proteinExistence type="inferred from homology"/>
<sequence>MNGRGIALIIFAVLVTGGLIVAWYYGRRGQSSSEYWAAGGGITARRNALATVGDFLSGSSLLGGVGLLFLAGLDGGFYIVLPVIAWIPVMLLIAERMRHLGRFTMSDVLARRFESRGVRNSLAISTLVISSVYLLAQMLVMGNLFTLLSGVGFNIAVVIAGAVMIVYVVLGGMQATTIIQAAKAILLLGVLLLMTVFLLAHFNWNPAQLIADATAPVGNFDPLRPGNLLKNPWDIITVGLALTFGVAGLPHVMMRFFTVPNAVEARKSVTMTVWIIAVASVLICFVGLGAGALLRDETTELASTGGNLVTPRLAEVLGGGEGTLGGTVFLGVVSAVAFATVVAVVSGLLLNAASTIVRDLLPSKLAADGTPDSAREVVRGRIASAGVGVAIVLLAIGLGPNFNATQLVTLAFGIAASANFPALLLTLTWSRLTDTGAVIGILLGLVTSVVLMLLGPLWPGDSAVISLAGPTIVAMPLGFLGCLFGSLVTRRRESDSFELLLIESEVGAATQLPATDTTSTGKH</sequence>
<evidence type="ECO:0000256" key="2">
    <source>
        <dbReference type="ARBA" id="ARBA00006434"/>
    </source>
</evidence>
<keyword evidence="3" id="KW-0813">Transport</keyword>
<evidence type="ECO:0000256" key="6">
    <source>
        <dbReference type="ARBA" id="ARBA00022847"/>
    </source>
</evidence>
<evidence type="ECO:0000313" key="13">
    <source>
        <dbReference type="EMBL" id="MCZ4521748.1"/>
    </source>
</evidence>
<keyword evidence="14" id="KW-1185">Reference proteome</keyword>
<dbReference type="Gene3D" id="1.20.1730.10">
    <property type="entry name" value="Sodium/glucose cotransporter"/>
    <property type="match status" value="1"/>
</dbReference>
<feature type="transmembrane region" description="Helical" evidence="12">
    <location>
        <begin position="464"/>
        <end position="488"/>
    </location>
</feature>
<dbReference type="PANTHER" id="PTHR48086:SF6">
    <property type="entry name" value="CATION_ACETATE SYMPORTER ACTP"/>
    <property type="match status" value="1"/>
</dbReference>
<feature type="transmembrane region" description="Helical" evidence="12">
    <location>
        <begin position="47"/>
        <end position="70"/>
    </location>
</feature>
<keyword evidence="8" id="KW-0915">Sodium</keyword>
<feature type="transmembrane region" description="Helical" evidence="12">
    <location>
        <begin position="121"/>
        <end position="145"/>
    </location>
</feature>
<evidence type="ECO:0000256" key="12">
    <source>
        <dbReference type="SAM" id="Phobius"/>
    </source>
</evidence>
<accession>A0ABT4MLR3</accession>
<feature type="transmembrane region" description="Helical" evidence="12">
    <location>
        <begin position="328"/>
        <end position="350"/>
    </location>
</feature>
<dbReference type="InterPro" id="IPR050277">
    <property type="entry name" value="Sodium:Solute_Symporter"/>
</dbReference>
<feature type="transmembrane region" description="Helical" evidence="12">
    <location>
        <begin position="382"/>
        <end position="402"/>
    </location>
</feature>